<organism evidence="1 2">
    <name type="scientific">Microbacterium capsulatum</name>
    <dbReference type="NCBI Taxonomy" id="3041921"/>
    <lineage>
        <taxon>Bacteria</taxon>
        <taxon>Bacillati</taxon>
        <taxon>Actinomycetota</taxon>
        <taxon>Actinomycetes</taxon>
        <taxon>Micrococcales</taxon>
        <taxon>Microbacteriaceae</taxon>
        <taxon>Microbacterium</taxon>
    </lineage>
</organism>
<sequence length="410" mass="45121">MVKTKQELEEHRRQRRMLIDAPEEFWNARPVLAAIRANAIRTLTAPEALLGAVLMRALAVVPWEVTYRSSVGVRTSLNAAAVLCGKSGGGKTMLESAAREAVTFPEEPRGFSAVRSGEAVVATLVGWQKGEDKRPYPGWLHEDHAVRVYFDEVGKLAQLGGRQGSTILEYLKEGVSGSDLGGQRSDGTGLTAAAGEYRATFTVAAQPERAEVLLNEDAVAGGLPGRFLWFWLHTDERLPDDLTPVEPFAVPSVAWEFALDDVPEVVALPEMDAEHREHKHRANRGDVSAIDGHSLLVRVKVAVALMVLDGRAALTSEDWILANAVMGHSDRTRERMQQAETDRARRATERQADLAVALEDRAERRKEQTVLDRMEVLMKGGLTFPQAQQRLNGNQKTILRDLVARGMVTA</sequence>
<dbReference type="RefSeq" id="WP_308487403.1">
    <property type="nucleotide sequence ID" value="NZ_JAVFCB010000001.1"/>
</dbReference>
<gene>
    <name evidence="1" type="ORF">RBR11_00875</name>
</gene>
<dbReference type="Proteomes" id="UP001230289">
    <property type="component" value="Unassembled WGS sequence"/>
</dbReference>
<comment type="caution">
    <text evidence="1">The sequence shown here is derived from an EMBL/GenBank/DDBJ whole genome shotgun (WGS) entry which is preliminary data.</text>
</comment>
<proteinExistence type="predicted"/>
<evidence type="ECO:0000313" key="1">
    <source>
        <dbReference type="EMBL" id="MDQ4212466.1"/>
    </source>
</evidence>
<keyword evidence="2" id="KW-1185">Reference proteome</keyword>
<dbReference type="EMBL" id="JAVFCB010000001">
    <property type="protein sequence ID" value="MDQ4212466.1"/>
    <property type="molecule type" value="Genomic_DNA"/>
</dbReference>
<reference evidence="1 2" key="1">
    <citation type="submission" date="2023-08" db="EMBL/GenBank/DDBJ databases">
        <title>Microbacterium sp. nov., isolated from a waste landfill.</title>
        <authorList>
            <person name="Wen W."/>
        </authorList>
    </citation>
    <scope>NUCLEOTIDE SEQUENCE [LARGE SCALE GENOMIC DNA]</scope>
    <source>
        <strain evidence="1 2">ASV81</strain>
    </source>
</reference>
<protein>
    <submittedName>
        <fullName evidence="1">Uncharacterized protein</fullName>
    </submittedName>
</protein>
<evidence type="ECO:0000313" key="2">
    <source>
        <dbReference type="Proteomes" id="UP001230289"/>
    </source>
</evidence>
<name>A0ABU0XBJ4_9MICO</name>
<accession>A0ABU0XBJ4</accession>